<dbReference type="AlphaFoldDB" id="A0A922A1L8"/>
<dbReference type="Proteomes" id="UP000811246">
    <property type="component" value="Unassembled WGS sequence"/>
</dbReference>
<accession>A0A922A1L8</accession>
<dbReference type="EMBL" id="MU228899">
    <property type="protein sequence ID" value="KAG6620580.1"/>
    <property type="molecule type" value="Genomic_DNA"/>
</dbReference>
<reference evidence="1" key="1">
    <citation type="submission" date="2021-01" db="EMBL/GenBank/DDBJ databases">
        <authorList>
            <person name="Lovell J.T."/>
            <person name="Bentley N."/>
            <person name="Bhattarai G."/>
            <person name="Jenkins J.W."/>
            <person name="Sreedasyam A."/>
            <person name="Alarcon Y."/>
            <person name="Bock C."/>
            <person name="Boston L."/>
            <person name="Carlson J."/>
            <person name="Cervantes K."/>
            <person name="Clermont K."/>
            <person name="Krom N."/>
            <person name="Kubenka K."/>
            <person name="Mamidi S."/>
            <person name="Mattison C."/>
            <person name="Monteros M."/>
            <person name="Pisani C."/>
            <person name="Plott C."/>
            <person name="Rajasekar S."/>
            <person name="Rhein H.S."/>
            <person name="Rohla C."/>
            <person name="Song M."/>
            <person name="Hilaire R.S."/>
            <person name="Shu S."/>
            <person name="Wells L."/>
            <person name="Wang X."/>
            <person name="Webber J."/>
            <person name="Heerema R.J."/>
            <person name="Klein P."/>
            <person name="Conner P."/>
            <person name="Grauke L."/>
            <person name="Grimwood J."/>
            <person name="Schmutz J."/>
            <person name="Randall J.J."/>
        </authorList>
    </citation>
    <scope>NUCLEOTIDE SEQUENCE</scope>
    <source>
        <tissue evidence="1">Leaf</tissue>
    </source>
</reference>
<evidence type="ECO:0000313" key="2">
    <source>
        <dbReference type="Proteomes" id="UP000811246"/>
    </source>
</evidence>
<proteinExistence type="predicted"/>
<name>A0A922A1L8_CARIL</name>
<protein>
    <submittedName>
        <fullName evidence="1">Uncharacterized protein</fullName>
    </submittedName>
</protein>
<comment type="caution">
    <text evidence="1">The sequence shown here is derived from an EMBL/GenBank/DDBJ whole genome shotgun (WGS) entry which is preliminary data.</text>
</comment>
<organism evidence="1 2">
    <name type="scientific">Carya illinoinensis</name>
    <name type="common">Pecan</name>
    <dbReference type="NCBI Taxonomy" id="32201"/>
    <lineage>
        <taxon>Eukaryota</taxon>
        <taxon>Viridiplantae</taxon>
        <taxon>Streptophyta</taxon>
        <taxon>Embryophyta</taxon>
        <taxon>Tracheophyta</taxon>
        <taxon>Spermatophyta</taxon>
        <taxon>Magnoliopsida</taxon>
        <taxon>eudicotyledons</taxon>
        <taxon>Gunneridae</taxon>
        <taxon>Pentapetalae</taxon>
        <taxon>rosids</taxon>
        <taxon>fabids</taxon>
        <taxon>Fagales</taxon>
        <taxon>Juglandaceae</taxon>
        <taxon>Carya</taxon>
    </lineage>
</organism>
<gene>
    <name evidence="1" type="ORF">I3842_Q060300</name>
</gene>
<sequence length="108" mass="12642">MELNSFFCSESFYEHPGKSTKKCCLGLCNWYCNQCYHPESDHYIPKASCQGREENKVERKPSRVKPQEVLEVVNIQVHKCLRCLFFLFKRSLNSRFKGIPRGTAYINA</sequence>
<evidence type="ECO:0000313" key="1">
    <source>
        <dbReference type="EMBL" id="KAG6620580.1"/>
    </source>
</evidence>